<dbReference type="Proteomes" id="UP000572754">
    <property type="component" value="Unassembled WGS sequence"/>
</dbReference>
<keyword evidence="3" id="KW-1185">Reference proteome</keyword>
<reference evidence="3" key="1">
    <citation type="journal article" date="2020" name="BMC Genomics">
        <title>Correction to: Identification and distribution of gene clusters required for synthesis of sphingolipid metabolism inhibitors in diverse species of the filamentous fungus Fusarium.</title>
        <authorList>
            <person name="Kim H.S."/>
            <person name="Lohmar J.M."/>
            <person name="Busman M."/>
            <person name="Brown D.W."/>
            <person name="Naumann T.A."/>
            <person name="Divon H.H."/>
            <person name="Lysoe E."/>
            <person name="Uhlig S."/>
            <person name="Proctor R.H."/>
        </authorList>
    </citation>
    <scope>NUCLEOTIDE SEQUENCE [LARGE SCALE GENOMIC DNA]</scope>
    <source>
        <strain evidence="3">NRRL 25331</strain>
    </source>
</reference>
<organism evidence="2 3">
    <name type="scientific">Fusarium circinatum</name>
    <name type="common">Pitch canker fungus</name>
    <name type="synonym">Gibberella circinata</name>
    <dbReference type="NCBI Taxonomy" id="48490"/>
    <lineage>
        <taxon>Eukaryota</taxon>
        <taxon>Fungi</taxon>
        <taxon>Dikarya</taxon>
        <taxon>Ascomycota</taxon>
        <taxon>Pezizomycotina</taxon>
        <taxon>Sordariomycetes</taxon>
        <taxon>Hypocreomycetidae</taxon>
        <taxon>Hypocreales</taxon>
        <taxon>Nectriaceae</taxon>
        <taxon>Fusarium</taxon>
        <taxon>Fusarium fujikuroi species complex</taxon>
    </lineage>
</organism>
<dbReference type="EMBL" id="JAAQPE010000169">
    <property type="protein sequence ID" value="KAF5682147.1"/>
    <property type="molecule type" value="Genomic_DNA"/>
</dbReference>
<gene>
    <name evidence="2" type="ORF">FCIRC_5193</name>
</gene>
<protein>
    <submittedName>
        <fullName evidence="2">Uncharacterized protein</fullName>
    </submittedName>
</protein>
<sequence>MFSTAKSRPSWYYRVHGLLRDRFLRGETDLYDDNADARPEDFDEDLSEVSTFSCASRNGCEYGTEDICEYHMKLDSEGRDSDNELDNNDPSDLDYLEMKMDRRDRKRELRAQKEWEEEMRKKREKYREQMNEKVREDKRKEAQKIKVYEDAEKAGDIWRERRKEIRPWKTHEEVATKDDIGPVIHYIDEIRDALDRAISLEETPTPLNLGLMRIFKLWSFDHIKHFPYEGAPKMYIKFSSKFDGAKFNEEQIRTIRAKKLSGYIHLLSDTAFNLGKFTPPDYCSTKTHNLGSSQEPVYIQFFNDNYLTLKIKRETIFSNWDIDDIPWNAPSLFTYYGISERYMVDKEKQEEEEWETEEESVIE</sequence>
<reference evidence="2 3" key="2">
    <citation type="submission" date="2020-05" db="EMBL/GenBank/DDBJ databases">
        <title>Identification and distribution of gene clusters putatively required for synthesis of sphingolipid metabolism inhibitors in phylogenetically diverse species of the filamentous fungus Fusarium.</title>
        <authorList>
            <person name="Kim H.-S."/>
            <person name="Busman M."/>
            <person name="Brown D.W."/>
            <person name="Divon H."/>
            <person name="Uhlig S."/>
            <person name="Proctor R.H."/>
        </authorList>
    </citation>
    <scope>NUCLEOTIDE SEQUENCE [LARGE SCALE GENOMIC DNA]</scope>
    <source>
        <strain evidence="2 3">NRRL 25331</strain>
    </source>
</reference>
<dbReference type="AlphaFoldDB" id="A0A8H5U9I1"/>
<name>A0A8H5U9I1_FUSCI</name>
<evidence type="ECO:0000313" key="3">
    <source>
        <dbReference type="Proteomes" id="UP000572754"/>
    </source>
</evidence>
<comment type="caution">
    <text evidence="2">The sequence shown here is derived from an EMBL/GenBank/DDBJ whole genome shotgun (WGS) entry which is preliminary data.</text>
</comment>
<proteinExistence type="predicted"/>
<feature type="coiled-coil region" evidence="1">
    <location>
        <begin position="105"/>
        <end position="151"/>
    </location>
</feature>
<accession>A0A8H5U9I1</accession>
<keyword evidence="1" id="KW-0175">Coiled coil</keyword>
<evidence type="ECO:0000256" key="1">
    <source>
        <dbReference type="SAM" id="Coils"/>
    </source>
</evidence>
<evidence type="ECO:0000313" key="2">
    <source>
        <dbReference type="EMBL" id="KAF5682147.1"/>
    </source>
</evidence>